<dbReference type="SUPFAM" id="SSF53474">
    <property type="entry name" value="alpha/beta-Hydrolases"/>
    <property type="match status" value="1"/>
</dbReference>
<dbReference type="PROSITE" id="PS00411">
    <property type="entry name" value="KINESIN_MOTOR_1"/>
    <property type="match status" value="1"/>
</dbReference>
<dbReference type="OMA" id="HTIFGHK"/>
<keyword evidence="1" id="KW-0493">Microtubule</keyword>
<evidence type="ECO:0000256" key="6">
    <source>
        <dbReference type="PROSITE-ProRule" id="PRU00283"/>
    </source>
</evidence>
<dbReference type="Pfam" id="PF00561">
    <property type="entry name" value="Abhydrolase_1"/>
    <property type="match status" value="1"/>
</dbReference>
<dbReference type="Gene3D" id="3.40.50.1820">
    <property type="entry name" value="alpha/beta hydrolase"/>
    <property type="match status" value="1"/>
</dbReference>
<proteinExistence type="inferred from homology"/>
<dbReference type="GO" id="GO:0005874">
    <property type="term" value="C:microtubule"/>
    <property type="evidence" value="ECO:0007669"/>
    <property type="project" value="UniProtKB-KW"/>
</dbReference>
<dbReference type="Gene3D" id="3.40.850.10">
    <property type="entry name" value="Kinesin motor domain"/>
    <property type="match status" value="1"/>
</dbReference>
<dbReference type="GO" id="GO:0008017">
    <property type="term" value="F:microtubule binding"/>
    <property type="evidence" value="ECO:0007669"/>
    <property type="project" value="InterPro"/>
</dbReference>
<dbReference type="Pfam" id="PF00225">
    <property type="entry name" value="Kinesin"/>
    <property type="match status" value="1"/>
</dbReference>
<feature type="binding site" evidence="6">
    <location>
        <begin position="111"/>
        <end position="118"/>
    </location>
    <ligand>
        <name>ATP</name>
        <dbReference type="ChEBI" id="CHEBI:30616"/>
    </ligand>
</feature>
<comment type="similarity">
    <text evidence="6">Belongs to the TRAFAC class myosin-kinesin ATPase superfamily. Kinesin family.</text>
</comment>
<organism evidence="10 11">
    <name type="scientific">Pseudocohnilembus persalinus</name>
    <name type="common">Ciliate</name>
    <dbReference type="NCBI Taxonomy" id="266149"/>
    <lineage>
        <taxon>Eukaryota</taxon>
        <taxon>Sar</taxon>
        <taxon>Alveolata</taxon>
        <taxon>Ciliophora</taxon>
        <taxon>Intramacronucleata</taxon>
        <taxon>Oligohymenophorea</taxon>
        <taxon>Scuticociliatia</taxon>
        <taxon>Philasterida</taxon>
        <taxon>Pseudocohnilembidae</taxon>
        <taxon>Pseudocohnilembus</taxon>
    </lineage>
</organism>
<dbReference type="AlphaFoldDB" id="A0A0V0QDL1"/>
<feature type="region of interest" description="Disordered" evidence="8">
    <location>
        <begin position="19"/>
        <end position="60"/>
    </location>
</feature>
<reference evidence="10 11" key="1">
    <citation type="journal article" date="2015" name="Sci. Rep.">
        <title>Genome of the facultative scuticociliatosis pathogen Pseudocohnilembus persalinus provides insight into its virulence through horizontal gene transfer.</title>
        <authorList>
            <person name="Xiong J."/>
            <person name="Wang G."/>
            <person name="Cheng J."/>
            <person name="Tian M."/>
            <person name="Pan X."/>
            <person name="Warren A."/>
            <person name="Jiang C."/>
            <person name="Yuan D."/>
            <person name="Miao W."/>
        </authorList>
    </citation>
    <scope>NUCLEOTIDE SEQUENCE [LARGE SCALE GENOMIC DNA]</scope>
    <source>
        <strain evidence="10">36N120E</strain>
    </source>
</reference>
<keyword evidence="2 6" id="KW-0547">Nucleotide-binding</keyword>
<feature type="domain" description="Kinesin motor" evidence="9">
    <location>
        <begin position="11"/>
        <end position="343"/>
    </location>
</feature>
<keyword evidence="10" id="KW-0378">Hydrolase</keyword>
<accession>A0A0V0QDL1</accession>
<dbReference type="InterPro" id="IPR027640">
    <property type="entry name" value="Kinesin-like_fam"/>
</dbReference>
<feature type="coiled-coil region" evidence="7">
    <location>
        <begin position="637"/>
        <end position="675"/>
    </location>
</feature>
<dbReference type="GO" id="GO:0007018">
    <property type="term" value="P:microtubule-based movement"/>
    <property type="evidence" value="ECO:0007669"/>
    <property type="project" value="InterPro"/>
</dbReference>
<dbReference type="SUPFAM" id="SSF52540">
    <property type="entry name" value="P-loop containing nucleoside triphosphate hydrolases"/>
    <property type="match status" value="1"/>
</dbReference>
<dbReference type="GO" id="GO:0016787">
    <property type="term" value="F:hydrolase activity"/>
    <property type="evidence" value="ECO:0007669"/>
    <property type="project" value="UniProtKB-KW"/>
</dbReference>
<dbReference type="PANTHER" id="PTHR47968:SF36">
    <property type="entry name" value="KINESIN HEAVY CHAIN ISOFORM X1"/>
    <property type="match status" value="1"/>
</dbReference>
<keyword evidence="5 6" id="KW-0505">Motor protein</keyword>
<evidence type="ECO:0000256" key="8">
    <source>
        <dbReference type="SAM" id="MobiDB-lite"/>
    </source>
</evidence>
<dbReference type="InterPro" id="IPR029058">
    <property type="entry name" value="AB_hydrolase_fold"/>
</dbReference>
<evidence type="ECO:0000256" key="1">
    <source>
        <dbReference type="ARBA" id="ARBA00022701"/>
    </source>
</evidence>
<protein>
    <submittedName>
        <fullName evidence="10">p-loop containing nucleoside triphosphate hydrolase</fullName>
    </submittedName>
</protein>
<dbReference type="GO" id="GO:0005524">
    <property type="term" value="F:ATP binding"/>
    <property type="evidence" value="ECO:0007669"/>
    <property type="project" value="UniProtKB-UniRule"/>
</dbReference>
<evidence type="ECO:0000256" key="2">
    <source>
        <dbReference type="ARBA" id="ARBA00022741"/>
    </source>
</evidence>
<dbReference type="OrthoDB" id="18779at2759"/>
<feature type="compositionally biased region" description="Basic and acidic residues" evidence="8">
    <location>
        <begin position="45"/>
        <end position="60"/>
    </location>
</feature>
<evidence type="ECO:0000259" key="9">
    <source>
        <dbReference type="PROSITE" id="PS50067"/>
    </source>
</evidence>
<comment type="caution">
    <text evidence="10">The sequence shown here is derived from an EMBL/GenBank/DDBJ whole genome shotgun (WGS) entry which is preliminary data.</text>
</comment>
<evidence type="ECO:0000313" key="11">
    <source>
        <dbReference type="Proteomes" id="UP000054937"/>
    </source>
</evidence>
<dbReference type="PROSITE" id="PS50067">
    <property type="entry name" value="KINESIN_MOTOR_2"/>
    <property type="match status" value="1"/>
</dbReference>
<dbReference type="InterPro" id="IPR036961">
    <property type="entry name" value="Kinesin_motor_dom_sf"/>
</dbReference>
<dbReference type="Proteomes" id="UP000054937">
    <property type="component" value="Unassembled WGS sequence"/>
</dbReference>
<evidence type="ECO:0000256" key="4">
    <source>
        <dbReference type="ARBA" id="ARBA00023054"/>
    </source>
</evidence>
<feature type="compositionally biased region" description="Polar residues" evidence="8">
    <location>
        <begin position="34"/>
        <end position="44"/>
    </location>
</feature>
<name>A0A0V0QDL1_PSEPJ</name>
<keyword evidence="11" id="KW-1185">Reference proteome</keyword>
<dbReference type="SMART" id="SM00129">
    <property type="entry name" value="KISc"/>
    <property type="match status" value="1"/>
</dbReference>
<dbReference type="InterPro" id="IPR019821">
    <property type="entry name" value="Kinesin_motor_CS"/>
</dbReference>
<evidence type="ECO:0000256" key="7">
    <source>
        <dbReference type="SAM" id="Coils"/>
    </source>
</evidence>
<feature type="compositionally biased region" description="Basic and acidic residues" evidence="8">
    <location>
        <begin position="22"/>
        <end position="33"/>
    </location>
</feature>
<dbReference type="EMBL" id="LDAU01000194">
    <property type="protein sequence ID" value="KRX00287.1"/>
    <property type="molecule type" value="Genomic_DNA"/>
</dbReference>
<dbReference type="InterPro" id="IPR000073">
    <property type="entry name" value="AB_hydrolase_1"/>
</dbReference>
<sequence>MPPTPQKQKQKIQSYLKIRPFLPHEQKNNDHSETFIQKSATELQDPQKKNEKSEIKNEKISEKISEKSKKVFQFAQIFPENSCNQTLYENSVQLQIKKFLQGYNSTVFAYGQTASGKTHTIFGHKGKEPGIIYKGLQDIFFKQQKRKMLVLISYFEVYQEKVYDLLTNSNQELKVVEKFGSFYINGIKEKLVNSEQEAIQLLNEGNNRKQFGNSYLNEKSSRSHSIFKIIIGQQKKKSSEKQISEFNFVDLAGSETLTEQFGQGQQAETKAINLSLFNLKQVIDKLAQDSSFIPYRQSVLTKLLQNSLGGNSITSVICNIAPGQEHYQMSRKTLEFGQIIRKIENNLYKNILTFKGKDHTQIAFKNNPIKHEIKIQEQSLSKKNQKKKKTDQNQINFENDNKPPLLFQPQENFITEPNSLFLNQKIKTFTFGDPQNPIALFLHGIGGQTSNGQTCLPYLFESVVRKGFFVVAPDFPGYGESKGQKFSSRITENKEKLTQFIHEVITYYKNKQSQKNQKVLIIGHDYGGSAAFHYASNSISNNQIGQMFIFHPSWNISSPMEILQQINISTTLLWVQTDQFHDIKIGEKINKIIPKSKLFKFDCGKFTIEKAKMCYQLLSPQIIDTVIKNINEQTFNLNDYEQQQNLNQNNLQQFTQNATKNLQQQQQQNQNFDDDQFDYNSDDDTISDAVSLLEVLQNRTNPNSDNFMKFGGACVRKAQKDKQQEQIFNLKQKYNQIPQNPDPKYSQKQLTFWAVQKFKELMITGEIEEYYQAYLLSTPFKSQVVKLFGNLPVLKPNEYPDNFIDYGIYQNLDLQLLNQINQFSDFPENRQIFIESNVNPYMFEKNYLCYNESKNKSDSLITHKAFIKNYIKEEKQFTVKVIKQMENQSLNINNQNNDNYNNNIDNENSDEENYHIITVPQKQVFFLNAQTNFKNTREEKDPEIILEDNVKCKYSELITRAKMLEAALSISKIVQDIKKQDNETILLQKQQQAVHHILSTLDVIHLVKEGIHPERYCVSECGKLAYYGQGTCHIIASLSCAFLLPFTKLLGLEVRFRAGSLIKNSDINEHFQPINGWDGKPKKIEHHTWCETTFKPSFQTFIQDRSFNYINVNINTAYSGFSGYHISDRNQCNAENPKIPQKICQDKIQLQKIDQIYQQEIKQKKELLISNLINFDWENILKDQIYTNI</sequence>
<dbReference type="PANTHER" id="PTHR47968">
    <property type="entry name" value="CENTROMERE PROTEIN E"/>
    <property type="match status" value="1"/>
</dbReference>
<dbReference type="InterPro" id="IPR027417">
    <property type="entry name" value="P-loop_NTPase"/>
</dbReference>
<evidence type="ECO:0000256" key="3">
    <source>
        <dbReference type="ARBA" id="ARBA00022840"/>
    </source>
</evidence>
<keyword evidence="4 7" id="KW-0175">Coiled coil</keyword>
<keyword evidence="3 6" id="KW-0067">ATP-binding</keyword>
<feature type="region of interest" description="Disordered" evidence="8">
    <location>
        <begin position="379"/>
        <end position="403"/>
    </location>
</feature>
<dbReference type="GO" id="GO:0003777">
    <property type="term" value="F:microtubule motor activity"/>
    <property type="evidence" value="ECO:0007669"/>
    <property type="project" value="InterPro"/>
</dbReference>
<dbReference type="InterPro" id="IPR001752">
    <property type="entry name" value="Kinesin_motor_dom"/>
</dbReference>
<evidence type="ECO:0000313" key="10">
    <source>
        <dbReference type="EMBL" id="KRX00287.1"/>
    </source>
</evidence>
<gene>
    <name evidence="10" type="ORF">PPERSA_10786</name>
</gene>
<dbReference type="InParanoid" id="A0A0V0QDL1"/>
<dbReference type="PRINTS" id="PR00380">
    <property type="entry name" value="KINESINHEAVY"/>
</dbReference>
<evidence type="ECO:0000256" key="5">
    <source>
        <dbReference type="ARBA" id="ARBA00023175"/>
    </source>
</evidence>